<dbReference type="Pfam" id="PF02915">
    <property type="entry name" value="Rubrerythrin"/>
    <property type="match status" value="1"/>
</dbReference>
<evidence type="ECO:0000313" key="3">
    <source>
        <dbReference type="Proteomes" id="UP000632828"/>
    </source>
</evidence>
<evidence type="ECO:0000313" key="2">
    <source>
        <dbReference type="EMBL" id="MBD1399536.1"/>
    </source>
</evidence>
<gene>
    <name evidence="2" type="ORF">ICT70_02525</name>
</gene>
<dbReference type="RefSeq" id="WP_191153809.1">
    <property type="nucleotide sequence ID" value="NZ_JACWUN010000002.1"/>
</dbReference>
<evidence type="ECO:0000259" key="1">
    <source>
        <dbReference type="Pfam" id="PF02915"/>
    </source>
</evidence>
<reference evidence="2" key="1">
    <citation type="submission" date="2020-09" db="EMBL/GenBank/DDBJ databases">
        <title>Pelobacter alkaliphilus sp. nov., a novel anaerobic arsenate-reducing bacterium from terrestrial mud volcano.</title>
        <authorList>
            <person name="Khomyakova M.A."/>
            <person name="Merkel A.Y."/>
            <person name="Slobodkin A.I."/>
        </authorList>
    </citation>
    <scope>NUCLEOTIDE SEQUENCE</scope>
    <source>
        <strain evidence="2">M08fum</strain>
    </source>
</reference>
<dbReference type="Gene3D" id="1.20.1260.10">
    <property type="match status" value="1"/>
</dbReference>
<sequence>MSDFVEEAGVEKNVCYTLEVALEKSIVMEERAFRNLLHAVRIVKDRQAKAILRDAAKEELGHKNLIENALLEGHDKNASIMTEPLSSMNLDYVYQQKEIAPDADARESLAYAIHLEKQAVKFYKALIAGCEGAPMMDLFKRLMADETRHLRTLEDLYEKIFLTEN</sequence>
<organism evidence="2 3">
    <name type="scientific">Pelovirga terrestris</name>
    <dbReference type="NCBI Taxonomy" id="2771352"/>
    <lineage>
        <taxon>Bacteria</taxon>
        <taxon>Pseudomonadati</taxon>
        <taxon>Thermodesulfobacteriota</taxon>
        <taxon>Desulfuromonadia</taxon>
        <taxon>Geobacterales</taxon>
        <taxon>Geobacteraceae</taxon>
        <taxon>Pelovirga</taxon>
    </lineage>
</organism>
<dbReference type="CDD" id="cd01045">
    <property type="entry name" value="Ferritin_like_AB"/>
    <property type="match status" value="1"/>
</dbReference>
<dbReference type="InterPro" id="IPR003251">
    <property type="entry name" value="Rr_diiron-bd_dom"/>
</dbReference>
<protein>
    <submittedName>
        <fullName evidence="2">Ferritin family protein</fullName>
    </submittedName>
</protein>
<keyword evidence="3" id="KW-1185">Reference proteome</keyword>
<dbReference type="SUPFAM" id="SSF47240">
    <property type="entry name" value="Ferritin-like"/>
    <property type="match status" value="1"/>
</dbReference>
<feature type="domain" description="Rubrerythrin diiron-binding" evidence="1">
    <location>
        <begin position="107"/>
        <end position="165"/>
    </location>
</feature>
<dbReference type="GO" id="GO:0046872">
    <property type="term" value="F:metal ion binding"/>
    <property type="evidence" value="ECO:0007669"/>
    <property type="project" value="InterPro"/>
</dbReference>
<dbReference type="GO" id="GO:0016491">
    <property type="term" value="F:oxidoreductase activity"/>
    <property type="evidence" value="ECO:0007669"/>
    <property type="project" value="InterPro"/>
</dbReference>
<dbReference type="InterPro" id="IPR009078">
    <property type="entry name" value="Ferritin-like_SF"/>
</dbReference>
<name>A0A8J6QNG3_9BACT</name>
<dbReference type="EMBL" id="JACWUN010000002">
    <property type="protein sequence ID" value="MBD1399536.1"/>
    <property type="molecule type" value="Genomic_DNA"/>
</dbReference>
<dbReference type="AlphaFoldDB" id="A0A8J6QNG3"/>
<dbReference type="InterPro" id="IPR012347">
    <property type="entry name" value="Ferritin-like"/>
</dbReference>
<accession>A0A8J6QNG3</accession>
<proteinExistence type="predicted"/>
<dbReference type="Proteomes" id="UP000632828">
    <property type="component" value="Unassembled WGS sequence"/>
</dbReference>
<comment type="caution">
    <text evidence="2">The sequence shown here is derived from an EMBL/GenBank/DDBJ whole genome shotgun (WGS) entry which is preliminary data.</text>
</comment>